<evidence type="ECO:0000313" key="2">
    <source>
        <dbReference type="Proteomes" id="UP001157167"/>
    </source>
</evidence>
<reference evidence="2" key="1">
    <citation type="journal article" date="2019" name="Int. J. Syst. Evol. Microbiol.">
        <title>The Global Catalogue of Microorganisms (GCM) 10K type strain sequencing project: providing services to taxonomists for standard genome sequencing and annotation.</title>
        <authorList>
            <consortium name="The Broad Institute Genomics Platform"/>
            <consortium name="The Broad Institute Genome Sequencing Center for Infectious Disease"/>
            <person name="Wu L."/>
            <person name="Ma J."/>
        </authorList>
    </citation>
    <scope>NUCLEOTIDE SEQUENCE [LARGE SCALE GENOMIC DNA]</scope>
    <source>
        <strain evidence="2">NBRC 102407</strain>
    </source>
</reference>
<dbReference type="Proteomes" id="UP001157167">
    <property type="component" value="Unassembled WGS sequence"/>
</dbReference>
<dbReference type="EMBL" id="BSPX01000010">
    <property type="protein sequence ID" value="GLT21622.1"/>
    <property type="molecule type" value="Genomic_DNA"/>
</dbReference>
<proteinExistence type="predicted"/>
<accession>A0ABQ6F7S4</accession>
<keyword evidence="2" id="KW-1185">Reference proteome</keyword>
<gene>
    <name evidence="1" type="ORF">GCM10007933_10740</name>
</gene>
<organism evidence="1 2">
    <name type="scientific">Zoogloea oryzae</name>
    <dbReference type="NCBI Taxonomy" id="310767"/>
    <lineage>
        <taxon>Bacteria</taxon>
        <taxon>Pseudomonadati</taxon>
        <taxon>Pseudomonadota</taxon>
        <taxon>Betaproteobacteria</taxon>
        <taxon>Rhodocyclales</taxon>
        <taxon>Zoogloeaceae</taxon>
        <taxon>Zoogloea</taxon>
    </lineage>
</organism>
<evidence type="ECO:0000313" key="1">
    <source>
        <dbReference type="EMBL" id="GLT21622.1"/>
    </source>
</evidence>
<protein>
    <submittedName>
        <fullName evidence="1">Uncharacterized protein</fullName>
    </submittedName>
</protein>
<sequence>MLLDRYEPYFFNSNFKEAASKAGWVAYRGELVLVEGEVADAQGRRKPPHELLRQAAVLAEGDELRFISGHMDELAHFSAFLEKYGPDLKPGAIAVIFVVNIDKPFTALVGDVPVVFVPLVQGMAWNELIDLVALEKSDFKGQSSADKVVTLYNALKGHTFKYPQSTVEEALKTTNNAKRETHGAV</sequence>
<comment type="caution">
    <text evidence="1">The sequence shown here is derived from an EMBL/GenBank/DDBJ whole genome shotgun (WGS) entry which is preliminary data.</text>
</comment>
<dbReference type="RefSeq" id="WP_284187033.1">
    <property type="nucleotide sequence ID" value="NZ_BSPX01000010.1"/>
</dbReference>
<name>A0ABQ6F7S4_9RHOO</name>